<feature type="domain" description="Putative restriction endonuclease" evidence="1">
    <location>
        <begin position="14"/>
        <end position="61"/>
    </location>
</feature>
<evidence type="ECO:0000259" key="1">
    <source>
        <dbReference type="Pfam" id="PF05685"/>
    </source>
</evidence>
<dbReference type="Pfam" id="PF05685">
    <property type="entry name" value="Uma2"/>
    <property type="match status" value="1"/>
</dbReference>
<gene>
    <name evidence="2" type="ORF">SAMN04489735_102513</name>
</gene>
<accession>A0A1G8CGG3</accession>
<keyword evidence="2" id="KW-0255">Endonuclease</keyword>
<evidence type="ECO:0000313" key="3">
    <source>
        <dbReference type="Proteomes" id="UP000198956"/>
    </source>
</evidence>
<dbReference type="Gene3D" id="3.90.1570.10">
    <property type="entry name" value="tt1808, chain A"/>
    <property type="match status" value="1"/>
</dbReference>
<dbReference type="InterPro" id="IPR012296">
    <property type="entry name" value="Nuclease_put_TT1808"/>
</dbReference>
<organism evidence="2 3">
    <name type="scientific">Aneurinibacillus thermoaerophilus</name>
    <dbReference type="NCBI Taxonomy" id="143495"/>
    <lineage>
        <taxon>Bacteria</taxon>
        <taxon>Bacillati</taxon>
        <taxon>Bacillota</taxon>
        <taxon>Bacilli</taxon>
        <taxon>Bacillales</taxon>
        <taxon>Paenibacillaceae</taxon>
        <taxon>Aneurinibacillus group</taxon>
        <taxon>Aneurinibacillus</taxon>
    </lineage>
</organism>
<evidence type="ECO:0000313" key="2">
    <source>
        <dbReference type="EMBL" id="SDH43980.1"/>
    </source>
</evidence>
<dbReference type="Proteomes" id="UP000198956">
    <property type="component" value="Unassembled WGS sequence"/>
</dbReference>
<dbReference type="SUPFAM" id="SSF52980">
    <property type="entry name" value="Restriction endonuclease-like"/>
    <property type="match status" value="1"/>
</dbReference>
<dbReference type="InterPro" id="IPR008538">
    <property type="entry name" value="Uma2"/>
</dbReference>
<sequence length="75" mass="9082">MPMHDLEHKYTYHDYLNWSDDKKWELIDGVPYAMSLAPLTKHQWISRELLVEFGNYLRDKSAEKNECSVRTRFFS</sequence>
<keyword evidence="2" id="KW-0540">Nuclease</keyword>
<dbReference type="InterPro" id="IPR011335">
    <property type="entry name" value="Restrct_endonuc-II-like"/>
</dbReference>
<name>A0A1G8CGG3_ANETH</name>
<dbReference type="GO" id="GO:0004519">
    <property type="term" value="F:endonuclease activity"/>
    <property type="evidence" value="ECO:0007669"/>
    <property type="project" value="UniProtKB-KW"/>
</dbReference>
<keyword evidence="2" id="KW-0378">Hydrolase</keyword>
<dbReference type="AlphaFoldDB" id="A0A1G8CGG3"/>
<protein>
    <submittedName>
        <fullName evidence="2">Putative restriction endonuclease</fullName>
    </submittedName>
</protein>
<dbReference type="EMBL" id="FNDE01000025">
    <property type="protein sequence ID" value="SDH43980.1"/>
    <property type="molecule type" value="Genomic_DNA"/>
</dbReference>
<proteinExistence type="predicted"/>
<reference evidence="2 3" key="1">
    <citation type="submission" date="2016-10" db="EMBL/GenBank/DDBJ databases">
        <authorList>
            <person name="de Groot N.N."/>
        </authorList>
    </citation>
    <scope>NUCLEOTIDE SEQUENCE [LARGE SCALE GENOMIC DNA]</scope>
    <source>
        <strain evidence="2 3">L 420-91</strain>
    </source>
</reference>